<name>A0A7S0KYZ9_9STRA</name>
<feature type="compositionally biased region" description="Basic and acidic residues" evidence="1">
    <location>
        <begin position="18"/>
        <end position="29"/>
    </location>
</feature>
<dbReference type="EMBL" id="HBEX01002235">
    <property type="protein sequence ID" value="CAD8596658.1"/>
    <property type="molecule type" value="Transcribed_RNA"/>
</dbReference>
<evidence type="ECO:0000313" key="2">
    <source>
        <dbReference type="EMBL" id="CAD8596658.1"/>
    </source>
</evidence>
<proteinExistence type="predicted"/>
<protein>
    <submittedName>
        <fullName evidence="2">Uncharacterized protein</fullName>
    </submittedName>
</protein>
<feature type="region of interest" description="Disordered" evidence="1">
    <location>
        <begin position="18"/>
        <end position="44"/>
    </location>
</feature>
<evidence type="ECO:0000256" key="1">
    <source>
        <dbReference type="SAM" id="MobiDB-lite"/>
    </source>
</evidence>
<reference evidence="2" key="1">
    <citation type="submission" date="2021-01" db="EMBL/GenBank/DDBJ databases">
        <authorList>
            <person name="Corre E."/>
            <person name="Pelletier E."/>
            <person name="Niang G."/>
            <person name="Scheremetjew M."/>
            <person name="Finn R."/>
            <person name="Kale V."/>
            <person name="Holt S."/>
            <person name="Cochrane G."/>
            <person name="Meng A."/>
            <person name="Brown T."/>
            <person name="Cohen L."/>
        </authorList>
    </citation>
    <scope>NUCLEOTIDE SEQUENCE</scope>
</reference>
<gene>
    <name evidence="2" type="ORF">AGLA0713_LOCUS1486</name>
</gene>
<sequence length="139" mass="15280">MESPTNEKLFSTLVTLSKQEEQKAEEEKSSSCGNDKSSSPSSPASAMTVTVYLFCYVLSEVMGPSGKPPILLRDLLAYASKSAASRSNDCGCTNKHVFLFREPHTQALKTLLHTSEKDWNEGTDFWHLSCGGLMVLIEN</sequence>
<dbReference type="AlphaFoldDB" id="A0A7S0KYZ9"/>
<feature type="compositionally biased region" description="Low complexity" evidence="1">
    <location>
        <begin position="30"/>
        <end position="44"/>
    </location>
</feature>
<accession>A0A7S0KYZ9</accession>
<organism evidence="2">
    <name type="scientific">Asterionellopsis glacialis</name>
    <dbReference type="NCBI Taxonomy" id="33640"/>
    <lineage>
        <taxon>Eukaryota</taxon>
        <taxon>Sar</taxon>
        <taxon>Stramenopiles</taxon>
        <taxon>Ochrophyta</taxon>
        <taxon>Bacillariophyta</taxon>
        <taxon>Fragilariophyceae</taxon>
        <taxon>Fragilariophycidae</taxon>
        <taxon>Fragilariales</taxon>
        <taxon>Fragilariaceae</taxon>
        <taxon>Asterionellopsis</taxon>
    </lineage>
</organism>